<reference evidence="2" key="1">
    <citation type="submission" date="2010-06" db="EMBL/GenBank/DDBJ databases">
        <authorList>
            <person name="Jiang H."/>
            <person name="Abraham K."/>
            <person name="Ali S."/>
            <person name="Alsbrooks S.L."/>
            <person name="Anim B.N."/>
            <person name="Anosike U.S."/>
            <person name="Attaway T."/>
            <person name="Bandaranaike D.P."/>
            <person name="Battles P.K."/>
            <person name="Bell S.N."/>
            <person name="Bell A.V."/>
            <person name="Beltran B."/>
            <person name="Bickham C."/>
            <person name="Bustamante Y."/>
            <person name="Caleb T."/>
            <person name="Canada A."/>
            <person name="Cardenas V."/>
            <person name="Carter K."/>
            <person name="Chacko J."/>
            <person name="Chandrabose M.N."/>
            <person name="Chavez D."/>
            <person name="Chavez A."/>
            <person name="Chen L."/>
            <person name="Chu H.-S."/>
            <person name="Claassen K.J."/>
            <person name="Cockrell R."/>
            <person name="Collins M."/>
            <person name="Cooper J.A."/>
            <person name="Cree A."/>
            <person name="Curry S.M."/>
            <person name="Da Y."/>
            <person name="Dao M.D."/>
            <person name="Das B."/>
            <person name="Davila M.-L."/>
            <person name="Davy-Carroll L."/>
            <person name="Denson S."/>
            <person name="Dinh H."/>
            <person name="Ebong V.E."/>
            <person name="Edwards J.R."/>
            <person name="Egan A."/>
            <person name="El-Daye J."/>
            <person name="Escobedo L."/>
            <person name="Fernandez S."/>
            <person name="Fernando P.R."/>
            <person name="Flagg N."/>
            <person name="Forbes L.D."/>
            <person name="Fowler R.G."/>
            <person name="Fu Q."/>
            <person name="Gabisi R.A."/>
            <person name="Ganer J."/>
            <person name="Garbino Pronczuk A."/>
            <person name="Garcia R.M."/>
            <person name="Garner T."/>
            <person name="Garrett T.E."/>
            <person name="Gonzalez D.A."/>
            <person name="Hamid H."/>
            <person name="Hawkins E.S."/>
            <person name="Hirani K."/>
            <person name="Hogues M.E."/>
            <person name="Hollins B."/>
            <person name="Hsiao C.-H."/>
            <person name="Jabil R."/>
            <person name="James M.L."/>
            <person name="Jhangiani S.N."/>
            <person name="Johnson B."/>
            <person name="Johnson Q."/>
            <person name="Joshi V."/>
            <person name="Kalu J.B."/>
            <person name="Kam C."/>
            <person name="Kashfia A."/>
            <person name="Keebler J."/>
            <person name="Kisamo H."/>
            <person name="Kovar C.L."/>
            <person name="Lago L.A."/>
            <person name="Lai C.-Y."/>
            <person name="Laidlaw J."/>
            <person name="Lara F."/>
            <person name="Le T.-K."/>
            <person name="Lee S.L."/>
            <person name="Legall F.H."/>
            <person name="Lemon S.J."/>
            <person name="Lewis L.R."/>
            <person name="Li B."/>
            <person name="Liu Y."/>
            <person name="Liu Y.-S."/>
            <person name="Lopez J."/>
            <person name="Lozado R.J."/>
            <person name="Lu J."/>
            <person name="Madu R.C."/>
            <person name="Maheshwari M."/>
            <person name="Maheshwari R."/>
            <person name="Malloy K."/>
            <person name="Martinez E."/>
            <person name="Mathew T."/>
            <person name="Mercado I.C."/>
            <person name="Mercado C."/>
            <person name="Meyer B."/>
            <person name="Montgomery K."/>
            <person name="Morgan M.B."/>
            <person name="Munidasa M."/>
            <person name="Nazareth L.V."/>
            <person name="Nelson J."/>
            <person name="Ng B.M."/>
            <person name="Nguyen N.B."/>
            <person name="Nguyen P.Q."/>
            <person name="Nguyen T."/>
            <person name="Obregon M."/>
            <person name="Okwuonu G.O."/>
            <person name="Onwere C.G."/>
            <person name="Orozco G."/>
            <person name="Parra A."/>
            <person name="Patel S."/>
            <person name="Patil S."/>
            <person name="Perez A."/>
            <person name="Perez Y."/>
            <person name="Pham C."/>
            <person name="Primus E.L."/>
            <person name="Pu L.-L."/>
            <person name="Puazo M."/>
            <person name="Qin X."/>
            <person name="Quiroz J.B."/>
            <person name="Reese J."/>
            <person name="Richards S."/>
            <person name="Rives C.M."/>
            <person name="Robberts R."/>
            <person name="Ruiz S.J."/>
            <person name="Ruiz M.J."/>
            <person name="Santibanez J."/>
            <person name="Schneider B.W."/>
            <person name="Sisson I."/>
            <person name="Smith M."/>
            <person name="Sodergren E."/>
            <person name="Song X.-Z."/>
            <person name="Song B.B."/>
            <person name="Summersgill H."/>
            <person name="Thelus R."/>
            <person name="Thornton R.D."/>
            <person name="Trejos Z.Y."/>
            <person name="Usmani K."/>
            <person name="Vattathil S."/>
            <person name="Villasana D."/>
            <person name="Walker D.L."/>
            <person name="Wang S."/>
            <person name="Wang K."/>
            <person name="White C.S."/>
            <person name="Williams A.C."/>
            <person name="Williamson J."/>
            <person name="Wilson K."/>
            <person name="Woghiren I.O."/>
            <person name="Woodworth J.R."/>
            <person name="Worley K.C."/>
            <person name="Wright R.A."/>
            <person name="Wu W."/>
            <person name="Young L."/>
            <person name="Zhang L."/>
            <person name="Zhang J."/>
            <person name="Zhu Y."/>
            <person name="Muzny D.M."/>
            <person name="Weinstock G."/>
            <person name="Gibbs R.A."/>
        </authorList>
    </citation>
    <scope>NUCLEOTIDE SEQUENCE [LARGE SCALE GENOMIC DNA]</scope>
    <source>
        <strain evidence="2">LSR1</strain>
    </source>
</reference>
<protein>
    <submittedName>
        <fullName evidence="1">Uncharacterized protein</fullName>
    </submittedName>
</protein>
<name>A0A8R2JTU7_ACYPI</name>
<evidence type="ECO:0000313" key="2">
    <source>
        <dbReference type="Proteomes" id="UP000007819"/>
    </source>
</evidence>
<dbReference type="Proteomes" id="UP000007819">
    <property type="component" value="Chromosome A2"/>
</dbReference>
<evidence type="ECO:0000313" key="1">
    <source>
        <dbReference type="EnsemblMetazoa" id="XP_029346449.1"/>
    </source>
</evidence>
<organism evidence="1 2">
    <name type="scientific">Acyrthosiphon pisum</name>
    <name type="common">Pea aphid</name>
    <dbReference type="NCBI Taxonomy" id="7029"/>
    <lineage>
        <taxon>Eukaryota</taxon>
        <taxon>Metazoa</taxon>
        <taxon>Ecdysozoa</taxon>
        <taxon>Arthropoda</taxon>
        <taxon>Hexapoda</taxon>
        <taxon>Insecta</taxon>
        <taxon>Pterygota</taxon>
        <taxon>Neoptera</taxon>
        <taxon>Paraneoptera</taxon>
        <taxon>Hemiptera</taxon>
        <taxon>Sternorrhyncha</taxon>
        <taxon>Aphidomorpha</taxon>
        <taxon>Aphidoidea</taxon>
        <taxon>Aphididae</taxon>
        <taxon>Macrosiphini</taxon>
        <taxon>Acyrthosiphon</taxon>
    </lineage>
</organism>
<dbReference type="OrthoDB" id="6599902at2759"/>
<accession>A0A8R2JTU7</accession>
<sequence>MNSIIMYHNEETKEKIQFYNDNIIRPLELKLEKCISLVDYEKNKIDNINTSVIDFVPELKEKIENGQSQIEQLDKTISVQYGTVASLEEDYKTIQLNVIRQTEINSIKAKKFIDNFGAISNYWMKMLNVVEMREKNKLLDSKVFQKRYEIKKKREECLIREKGLMSQLDELKELVRQQVTYNKRLSQQYNQLTNK</sequence>
<dbReference type="RefSeq" id="XP_029346449.1">
    <property type="nucleotide sequence ID" value="XM_029490589.1"/>
</dbReference>
<dbReference type="KEGG" id="api:100573765"/>
<dbReference type="AlphaFoldDB" id="A0A8R2JTU7"/>
<dbReference type="EnsemblMetazoa" id="XM_029490589.1">
    <property type="protein sequence ID" value="XP_029346449.1"/>
    <property type="gene ID" value="LOC100573765"/>
</dbReference>
<keyword evidence="2" id="KW-1185">Reference proteome</keyword>
<reference evidence="1" key="2">
    <citation type="submission" date="2022-06" db="UniProtKB">
        <authorList>
            <consortium name="EnsemblMetazoa"/>
        </authorList>
    </citation>
    <scope>IDENTIFICATION</scope>
</reference>
<dbReference type="GeneID" id="100573765"/>
<proteinExistence type="predicted"/>